<gene>
    <name evidence="1" type="ORF">O181_042425</name>
</gene>
<evidence type="ECO:0000313" key="2">
    <source>
        <dbReference type="Proteomes" id="UP000765509"/>
    </source>
</evidence>
<name>A0A9Q3DGM4_9BASI</name>
<dbReference type="AlphaFoldDB" id="A0A9Q3DGM4"/>
<dbReference type="Proteomes" id="UP000765509">
    <property type="component" value="Unassembled WGS sequence"/>
</dbReference>
<organism evidence="1 2">
    <name type="scientific">Austropuccinia psidii MF-1</name>
    <dbReference type="NCBI Taxonomy" id="1389203"/>
    <lineage>
        <taxon>Eukaryota</taxon>
        <taxon>Fungi</taxon>
        <taxon>Dikarya</taxon>
        <taxon>Basidiomycota</taxon>
        <taxon>Pucciniomycotina</taxon>
        <taxon>Pucciniomycetes</taxon>
        <taxon>Pucciniales</taxon>
        <taxon>Sphaerophragmiaceae</taxon>
        <taxon>Austropuccinia</taxon>
    </lineage>
</organism>
<proteinExistence type="predicted"/>
<evidence type="ECO:0000313" key="1">
    <source>
        <dbReference type="EMBL" id="MBW0502710.1"/>
    </source>
</evidence>
<reference evidence="1" key="1">
    <citation type="submission" date="2021-03" db="EMBL/GenBank/DDBJ databases">
        <title>Draft genome sequence of rust myrtle Austropuccinia psidii MF-1, a brazilian biotype.</title>
        <authorList>
            <person name="Quecine M.C."/>
            <person name="Pachon D.M.R."/>
            <person name="Bonatelli M.L."/>
            <person name="Correr F.H."/>
            <person name="Franceschini L.M."/>
            <person name="Leite T.F."/>
            <person name="Margarido G.R.A."/>
            <person name="Almeida C.A."/>
            <person name="Ferrarezi J.A."/>
            <person name="Labate C.A."/>
        </authorList>
    </citation>
    <scope>NUCLEOTIDE SEQUENCE</scope>
    <source>
        <strain evidence="1">MF-1</strain>
    </source>
</reference>
<dbReference type="OrthoDB" id="2985118at2759"/>
<accession>A0A9Q3DGM4</accession>
<keyword evidence="2" id="KW-1185">Reference proteome</keyword>
<protein>
    <submittedName>
        <fullName evidence="1">Uncharacterized protein</fullName>
    </submittedName>
</protein>
<dbReference type="EMBL" id="AVOT02016969">
    <property type="protein sequence ID" value="MBW0502710.1"/>
    <property type="molecule type" value="Genomic_DNA"/>
</dbReference>
<comment type="caution">
    <text evidence="1">The sequence shown here is derived from an EMBL/GenBank/DDBJ whole genome shotgun (WGS) entry which is preliminary data.</text>
</comment>
<sequence length="217" mass="24319">MCICMCKNFLNQTHSSPQGDRQRGAFTPFQYKQYIKKLKSAIEPRSLPNIPTSASGSECPQIILDQIFPADYSQLAQITFSTPPGLNLTAQKPYGRSQNLPPQELGILISAILSLRYNIPCRDSHIVNPTLNLLIKSSISSSGDHPTPNFHIPQDLSTIFEHLQLEPLIQNYIFCPQCFFINGVAESVTTDQPHCQLHTDANDHYPPFTQSFGKFIN</sequence>